<evidence type="ECO:0008006" key="4">
    <source>
        <dbReference type="Google" id="ProtNLM"/>
    </source>
</evidence>
<keyword evidence="1" id="KW-0378">Hydrolase</keyword>
<sequence length="259" mass="29218">MKLQRGSLGLTLHSMDCVYMNPHEAIEARVKHLLSLMTLKEKIGQMTQIERSVATPSAIKHFSIGKCYHSHIYIYNLCVLNESWKLVSWGGIKIVKGSVFSAPHNGVNGPFEKALSSDWADMVDGFQKSALESRLGIPIIYGVDAVHGNNSVCGATIFPHNTRKKNKSLQIDLLIVFISASSYTFRSFRDFLFLTGRELMNYAHIMVMVPFKYEIFIQELMSLVQSGEIPIARIDDAVERILRVKFAAKLFEFPLTKVC</sequence>
<dbReference type="SUPFAM" id="SSF51445">
    <property type="entry name" value="(Trans)glycosidases"/>
    <property type="match status" value="2"/>
</dbReference>
<evidence type="ECO:0000313" key="3">
    <source>
        <dbReference type="Proteomes" id="UP001374535"/>
    </source>
</evidence>
<reference evidence="2 3" key="1">
    <citation type="journal article" date="2023" name="Life. Sci Alliance">
        <title>Evolutionary insights into 3D genome organization and epigenetic landscape of Vigna mungo.</title>
        <authorList>
            <person name="Junaid A."/>
            <person name="Singh B."/>
            <person name="Bhatia S."/>
        </authorList>
    </citation>
    <scope>NUCLEOTIDE SEQUENCE [LARGE SCALE GENOMIC DNA]</scope>
    <source>
        <strain evidence="2">Urdbean</strain>
    </source>
</reference>
<dbReference type="Gene3D" id="3.20.20.300">
    <property type="entry name" value="Glycoside hydrolase, family 3, N-terminal domain"/>
    <property type="match status" value="2"/>
</dbReference>
<gene>
    <name evidence="2" type="ORF">V8G54_037006</name>
</gene>
<dbReference type="AlphaFoldDB" id="A0AAQ3MI13"/>
<dbReference type="Proteomes" id="UP001374535">
    <property type="component" value="Chromosome 11"/>
</dbReference>
<proteinExistence type="predicted"/>
<dbReference type="PANTHER" id="PTHR30620">
    <property type="entry name" value="PERIPLASMIC BETA-GLUCOSIDASE-RELATED"/>
    <property type="match status" value="1"/>
</dbReference>
<keyword evidence="3" id="KW-1185">Reference proteome</keyword>
<dbReference type="InterPro" id="IPR036962">
    <property type="entry name" value="Glyco_hydro_3_N_sf"/>
</dbReference>
<protein>
    <recommendedName>
        <fullName evidence="4">Glycoside hydrolase family 3 N-terminal domain-containing protein</fullName>
    </recommendedName>
</protein>
<accession>A0AAQ3MI13</accession>
<dbReference type="GO" id="GO:0008422">
    <property type="term" value="F:beta-glucosidase activity"/>
    <property type="evidence" value="ECO:0007669"/>
    <property type="project" value="TreeGrafter"/>
</dbReference>
<dbReference type="GO" id="GO:0009251">
    <property type="term" value="P:glucan catabolic process"/>
    <property type="evidence" value="ECO:0007669"/>
    <property type="project" value="TreeGrafter"/>
</dbReference>
<dbReference type="InterPro" id="IPR051915">
    <property type="entry name" value="Cellulose_Degrad_GH3"/>
</dbReference>
<dbReference type="InterPro" id="IPR017853">
    <property type="entry name" value="GH"/>
</dbReference>
<name>A0AAQ3MI13_VIGMU</name>
<dbReference type="EMBL" id="CP144690">
    <property type="protein sequence ID" value="WVY91492.1"/>
    <property type="molecule type" value="Genomic_DNA"/>
</dbReference>
<dbReference type="PANTHER" id="PTHR30620:SF85">
    <property type="entry name" value="BETA-GLUCOSIDASE"/>
    <property type="match status" value="1"/>
</dbReference>
<organism evidence="2 3">
    <name type="scientific">Vigna mungo</name>
    <name type="common">Black gram</name>
    <name type="synonym">Phaseolus mungo</name>
    <dbReference type="NCBI Taxonomy" id="3915"/>
    <lineage>
        <taxon>Eukaryota</taxon>
        <taxon>Viridiplantae</taxon>
        <taxon>Streptophyta</taxon>
        <taxon>Embryophyta</taxon>
        <taxon>Tracheophyta</taxon>
        <taxon>Spermatophyta</taxon>
        <taxon>Magnoliopsida</taxon>
        <taxon>eudicotyledons</taxon>
        <taxon>Gunneridae</taxon>
        <taxon>Pentapetalae</taxon>
        <taxon>rosids</taxon>
        <taxon>fabids</taxon>
        <taxon>Fabales</taxon>
        <taxon>Fabaceae</taxon>
        <taxon>Papilionoideae</taxon>
        <taxon>50 kb inversion clade</taxon>
        <taxon>NPAAA clade</taxon>
        <taxon>indigoferoid/millettioid clade</taxon>
        <taxon>Phaseoleae</taxon>
        <taxon>Vigna</taxon>
    </lineage>
</organism>
<evidence type="ECO:0000256" key="1">
    <source>
        <dbReference type="ARBA" id="ARBA00022801"/>
    </source>
</evidence>
<evidence type="ECO:0000313" key="2">
    <source>
        <dbReference type="EMBL" id="WVY91492.1"/>
    </source>
</evidence>